<reference evidence="1 2" key="1">
    <citation type="journal article" date="2018" name="Sci. Rep.">
        <title>Comparative analysis of the Pocillopora damicornis genome highlights role of immune system in coral evolution.</title>
        <authorList>
            <person name="Cunning R."/>
            <person name="Bay R.A."/>
            <person name="Gillette P."/>
            <person name="Baker A.C."/>
            <person name="Traylor-Knowles N."/>
        </authorList>
    </citation>
    <scope>NUCLEOTIDE SEQUENCE [LARGE SCALE GENOMIC DNA]</scope>
    <source>
        <strain evidence="1">RSMAS</strain>
        <tissue evidence="1">Whole animal</tissue>
    </source>
</reference>
<keyword evidence="2" id="KW-1185">Reference proteome</keyword>
<proteinExistence type="predicted"/>
<name>A0A3M6UNJ3_POCDA</name>
<dbReference type="EMBL" id="RCHS01001125">
    <property type="protein sequence ID" value="RMX55094.1"/>
    <property type="molecule type" value="Genomic_DNA"/>
</dbReference>
<sequence>EPSFHLFIDYIDYIIYIIFTFVLNSEGFSQLIYEATRITANSQSCIDHIFTNISTSCSSSSLAVEIADHLLVFTISYDPKFSPFPDYFELRVNIHAPLKKAKIKHKAYKPWITSGLKKSMKVRDKLYKNGLLLKIILYRNKIAVINKIYRDCIYNGILIKSDNMKKMWDNINLWISSQVLTQKNYKWIINKQKQFCFTRVSEIEVFLLLERKLYPTLTVVNVHLEKSFCVKYLDMTILTTYVAIVKLQNKAVRVINLPLQVIENMQFEC</sequence>
<evidence type="ECO:0000313" key="1">
    <source>
        <dbReference type="EMBL" id="RMX55094.1"/>
    </source>
</evidence>
<dbReference type="AlphaFoldDB" id="A0A3M6UNJ3"/>
<comment type="caution">
    <text evidence="1">The sequence shown here is derived from an EMBL/GenBank/DDBJ whole genome shotgun (WGS) entry which is preliminary data.</text>
</comment>
<accession>A0A3M6UNJ3</accession>
<protein>
    <submittedName>
        <fullName evidence="1">Uncharacterized protein</fullName>
    </submittedName>
</protein>
<dbReference type="Proteomes" id="UP000275408">
    <property type="component" value="Unassembled WGS sequence"/>
</dbReference>
<feature type="non-terminal residue" evidence="1">
    <location>
        <position position="1"/>
    </location>
</feature>
<gene>
    <name evidence="1" type="ORF">pdam_00024460</name>
</gene>
<evidence type="ECO:0000313" key="2">
    <source>
        <dbReference type="Proteomes" id="UP000275408"/>
    </source>
</evidence>
<feature type="non-terminal residue" evidence="1">
    <location>
        <position position="269"/>
    </location>
</feature>
<organism evidence="1 2">
    <name type="scientific">Pocillopora damicornis</name>
    <name type="common">Cauliflower coral</name>
    <name type="synonym">Millepora damicornis</name>
    <dbReference type="NCBI Taxonomy" id="46731"/>
    <lineage>
        <taxon>Eukaryota</taxon>
        <taxon>Metazoa</taxon>
        <taxon>Cnidaria</taxon>
        <taxon>Anthozoa</taxon>
        <taxon>Hexacorallia</taxon>
        <taxon>Scleractinia</taxon>
        <taxon>Astrocoeniina</taxon>
        <taxon>Pocilloporidae</taxon>
        <taxon>Pocillopora</taxon>
    </lineage>
</organism>